<evidence type="ECO:0000259" key="1">
    <source>
        <dbReference type="Pfam" id="PF13274"/>
    </source>
</evidence>
<dbReference type="Pfam" id="PF15731">
    <property type="entry name" value="MqsA_antitoxin"/>
    <property type="match status" value="1"/>
</dbReference>
<dbReference type="InterPro" id="IPR010982">
    <property type="entry name" value="Lambda_DNA-bd_dom_sf"/>
</dbReference>
<dbReference type="OrthoDB" id="9804491at2"/>
<dbReference type="GO" id="GO:0003677">
    <property type="term" value="F:DNA binding"/>
    <property type="evidence" value="ECO:0007669"/>
    <property type="project" value="InterPro"/>
</dbReference>
<dbReference type="RefSeq" id="WP_119350015.1">
    <property type="nucleotide sequence ID" value="NZ_QWET01000007.1"/>
</dbReference>
<organism evidence="2 3">
    <name type="scientific">Mariniphaga sediminis</name>
    <dbReference type="NCBI Taxonomy" id="1628158"/>
    <lineage>
        <taxon>Bacteria</taxon>
        <taxon>Pseudomonadati</taxon>
        <taxon>Bacteroidota</taxon>
        <taxon>Bacteroidia</taxon>
        <taxon>Marinilabiliales</taxon>
        <taxon>Prolixibacteraceae</taxon>
        <taxon>Mariniphaga</taxon>
    </lineage>
</organism>
<keyword evidence="3" id="KW-1185">Reference proteome</keyword>
<dbReference type="AlphaFoldDB" id="A0A399D3T9"/>
<evidence type="ECO:0000313" key="2">
    <source>
        <dbReference type="EMBL" id="RIH65090.1"/>
    </source>
</evidence>
<evidence type="ECO:0000313" key="3">
    <source>
        <dbReference type="Proteomes" id="UP000266441"/>
    </source>
</evidence>
<dbReference type="EMBL" id="QWET01000007">
    <property type="protein sequence ID" value="RIH65090.1"/>
    <property type="molecule type" value="Genomic_DNA"/>
</dbReference>
<comment type="caution">
    <text evidence="2">The sequence shown here is derived from an EMBL/GenBank/DDBJ whole genome shotgun (WGS) entry which is preliminary data.</text>
</comment>
<dbReference type="InterPro" id="IPR001387">
    <property type="entry name" value="Cro/C1-type_HTH"/>
</dbReference>
<dbReference type="Gene3D" id="1.10.260.40">
    <property type="entry name" value="lambda repressor-like DNA-binding domains"/>
    <property type="match status" value="1"/>
</dbReference>
<protein>
    <submittedName>
        <fullName evidence="2">DUF4065 domain-containing protein</fullName>
    </submittedName>
</protein>
<reference evidence="2 3" key="1">
    <citation type="journal article" date="2015" name="Int. J. Syst. Evol. Microbiol.">
        <title>Mariniphaga sediminis sp. nov., isolated from coastal sediment.</title>
        <authorList>
            <person name="Wang F.Q."/>
            <person name="Shen Q.Y."/>
            <person name="Chen G.J."/>
            <person name="Du Z.J."/>
        </authorList>
    </citation>
    <scope>NUCLEOTIDE SEQUENCE [LARGE SCALE GENOMIC DNA]</scope>
    <source>
        <strain evidence="2 3">SY21</strain>
    </source>
</reference>
<dbReference type="Pfam" id="PF13274">
    <property type="entry name" value="SocA_Panacea"/>
    <property type="match status" value="1"/>
</dbReference>
<dbReference type="SUPFAM" id="SSF47413">
    <property type="entry name" value="lambda repressor-like DNA-binding domains"/>
    <property type="match status" value="1"/>
</dbReference>
<dbReference type="CDD" id="cd00093">
    <property type="entry name" value="HTH_XRE"/>
    <property type="match status" value="1"/>
</dbReference>
<sequence>MKSPFTGKEMSIVKEWRTMSFRKDEFKVLFHSYKCEDTGEQFEDDAFAQLNYNQLVNQYRVKYSIPFPEQIISIREKYNLSAAKMSEILGFGTNGYRQYEGGEVPNQSNAKLIQLADDPHEFKKLVNYCTTLDQKFIEKTHKTIDNLLEEQKKNKFEKQLENYFFGTCRPNNLTGFKTPDFRKFSEMVVFFTEKLEPWKTKLNKLLFYADFIMHKQSGFSMSGVQYRAIPMGPVPNNFNSIFEYLANKDELDIYYTNFADGGTGEQFKTNPNKTFDKELFTENELQILESVAERFKNTSTNEIIEISHKEKAWIDNNAERKLIDYNYSFELN</sequence>
<proteinExistence type="predicted"/>
<gene>
    <name evidence="2" type="ORF">D1164_10915</name>
</gene>
<name>A0A399D3T9_9BACT</name>
<dbReference type="InterPro" id="IPR032758">
    <property type="entry name" value="MqsA/HigA-2"/>
</dbReference>
<accession>A0A399D3T9</accession>
<dbReference type="Proteomes" id="UP000266441">
    <property type="component" value="Unassembled WGS sequence"/>
</dbReference>
<dbReference type="InterPro" id="IPR025272">
    <property type="entry name" value="SocA_Panacea"/>
</dbReference>
<feature type="domain" description="Antitoxin SocA-like Panacea" evidence="1">
    <location>
        <begin position="202"/>
        <end position="313"/>
    </location>
</feature>